<reference evidence="3" key="1">
    <citation type="submission" date="2021-02" db="EMBL/GenBank/DDBJ databases">
        <authorList>
            <person name="Nowell W R."/>
        </authorList>
    </citation>
    <scope>NUCLEOTIDE SEQUENCE</scope>
</reference>
<evidence type="ECO:0000313" key="4">
    <source>
        <dbReference type="Proteomes" id="UP000663828"/>
    </source>
</evidence>
<name>A0A816HNV5_ADIRI</name>
<evidence type="ECO:0000313" key="2">
    <source>
        <dbReference type="EMBL" id="CAF1546708.1"/>
    </source>
</evidence>
<gene>
    <name evidence="2" type="ORF">EDS130_LOCUS45705</name>
    <name evidence="3" type="ORF">XAT740_LOCUS62823</name>
</gene>
<organism evidence="3 4">
    <name type="scientific">Adineta ricciae</name>
    <name type="common">Rotifer</name>
    <dbReference type="NCBI Taxonomy" id="249248"/>
    <lineage>
        <taxon>Eukaryota</taxon>
        <taxon>Metazoa</taxon>
        <taxon>Spiralia</taxon>
        <taxon>Gnathifera</taxon>
        <taxon>Rotifera</taxon>
        <taxon>Eurotatoria</taxon>
        <taxon>Bdelloidea</taxon>
        <taxon>Adinetida</taxon>
        <taxon>Adinetidae</taxon>
        <taxon>Adineta</taxon>
    </lineage>
</organism>
<evidence type="ECO:0000256" key="1">
    <source>
        <dbReference type="SAM" id="MobiDB-lite"/>
    </source>
</evidence>
<keyword evidence="4" id="KW-1185">Reference proteome</keyword>
<comment type="caution">
    <text evidence="3">The sequence shown here is derived from an EMBL/GenBank/DDBJ whole genome shotgun (WGS) entry which is preliminary data.</text>
</comment>
<proteinExistence type="predicted"/>
<sequence length="113" mass="12717">MLDPIGSDHPTKSDRIPGNGVALESDWKNSVENQENSCFGSDEIRHGIRQIPVGSDKILCWLLSDPSTGLIGLGIEQRLTRRSSRSLLDHTYLFDINRLNERIKNINITIAEF</sequence>
<evidence type="ECO:0000313" key="3">
    <source>
        <dbReference type="EMBL" id="CAF1688375.1"/>
    </source>
</evidence>
<feature type="region of interest" description="Disordered" evidence="1">
    <location>
        <begin position="1"/>
        <end position="20"/>
    </location>
</feature>
<protein>
    <submittedName>
        <fullName evidence="3">Uncharacterized protein</fullName>
    </submittedName>
</protein>
<accession>A0A816HNV5</accession>
<dbReference type="Proteomes" id="UP000663852">
    <property type="component" value="Unassembled WGS sequence"/>
</dbReference>
<dbReference type="EMBL" id="CAJNOR010018276">
    <property type="protein sequence ID" value="CAF1688375.1"/>
    <property type="molecule type" value="Genomic_DNA"/>
</dbReference>
<dbReference type="EMBL" id="CAJNOJ010001216">
    <property type="protein sequence ID" value="CAF1546708.1"/>
    <property type="molecule type" value="Genomic_DNA"/>
</dbReference>
<dbReference type="AlphaFoldDB" id="A0A816HNV5"/>
<dbReference type="Proteomes" id="UP000663828">
    <property type="component" value="Unassembled WGS sequence"/>
</dbReference>